<feature type="compositionally biased region" description="Basic residues" evidence="5">
    <location>
        <begin position="950"/>
        <end position="960"/>
    </location>
</feature>
<dbReference type="PANTHER" id="PTHR14396">
    <property type="entry name" value="CLASPIN"/>
    <property type="match status" value="1"/>
</dbReference>
<feature type="compositionally biased region" description="Basic and acidic residues" evidence="5">
    <location>
        <begin position="106"/>
        <end position="137"/>
    </location>
</feature>
<dbReference type="GO" id="GO:0033314">
    <property type="term" value="P:mitotic DNA replication checkpoint signaling"/>
    <property type="evidence" value="ECO:0007669"/>
    <property type="project" value="TreeGrafter"/>
</dbReference>
<dbReference type="eggNOG" id="KOG2630">
    <property type="taxonomic scope" value="Eukaryota"/>
</dbReference>
<feature type="coiled-coil region" evidence="4">
    <location>
        <begin position="858"/>
        <end position="916"/>
    </location>
</feature>
<dbReference type="InParanoid" id="A0A212FIN4"/>
<feature type="compositionally biased region" description="Acidic residues" evidence="5">
    <location>
        <begin position="604"/>
        <end position="628"/>
    </location>
</feature>
<feature type="region of interest" description="Disordered" evidence="5">
    <location>
        <begin position="332"/>
        <end position="359"/>
    </location>
</feature>
<dbReference type="GO" id="GO:0010997">
    <property type="term" value="F:anaphase-promoting complex binding"/>
    <property type="evidence" value="ECO:0007669"/>
    <property type="project" value="TreeGrafter"/>
</dbReference>
<sequence>MTALTVLDTPSVITDSTCDDVSDTKNKNNLQKAMIFGDLEPEEGNLKDINNLSDDDVAPIVAPKKRAQHFTGFDSDEDNISKSIEMSPQTVNEKGNSQEINPKPNLDSKKPKERKSTRIKRIDSSDSDHSSSEKLIDSEDDAFVRKSVRREDKENTLKDKFKSMLLHRKTGPMTSDDLEPKNVTSANSESDDEFSCLKIKQKVKSNVQAMKSICDPDTSDEEDNSQMKSFKRRSKPKMTKSTSPKPMKMTAKQALENKQKIKSESNRMLREKGVSLPYHRPKALTLKDIMSRRKPAVSSDGRTLPIKMNEDQLRQYAMLLEQRQKEVIELCKSDSEEEDKGVEQMDETNDNKGVADECTEETTTLITELISNSNEESGVNLDNSVEVNNLDRSDKQLEQSESLHLPTESESSNKNVTDTLSDIIKTDVECQEKKTIVEDTDSKVENEAAEVIKDNGEDRSDEFSDCEMNFDEIDKIIEEAEIICNKTNCNKPIPKLTGGPGTLIDLDNEDTASRKLSGVELLKERFSFFAKIKTLEDIEKDREKKYKPGTQHLKLKHELEEQIAEQRSLEWEKRLLEEQQLKSELNGETGEDDIEKLEAKMEEIEKEEDENDNGVSESEEELVEDDVLIEDKPKKRNPMFDDEAEVSDDESKEDLDNDDESNEDLDSEESSSESDDCKPKKGRILKAFEDSDDEKENERTISDDLNRGETGEIEVINDDAAIRESQDDELPLAQVNKLSDDVFSTQTTETESENIDGCCSVVISAHSICLSNPDLSKMIKSDINPDNMDVCGTIEDDAIMDDIAGMCSGSFSQNLVTSQTLPSTQSQEFGDDIADMCTGKFYENPLVSQDISSEVTGSEEKSQNIEKESLLLEKATNNLIDGVTDQNVSNTSGNDITKQNTVLNSILDELDDLEDKPKQNKYFATDVPSKDHRKKFVIESDDEAIENSPKKTKKLKKKKAEQRALHISDDEEEDNVESDLEEQDDRIVEYDSEENEIVVQQPKTKQSKKGITDFFENEAELTSEDEWVGSGDEDERGLDRMEREEGDNDNFHQGQLQRELGQIHMREVLDQDKREVRLIQELLFEDGDLGDGHRQRKFRWHNADGEEETGTYPEEFTDTQEDEFESEEQWRKERHEREMFIRQMREKDEEPNKSITRSTIIKANLSSRSVSSLINDNTIIKPVEKPVVEKKSAKDIPSPKRGFTIFQQNYHTSLLTRGRGALARLAALATPLADDDTPRNITNNRGNFVFTSINPDDNSKVPTKRKAEIIHTPRLIKKLKTESSNVRKPSLFDHIKI</sequence>
<name>A0A212FIN4_DANPL</name>
<keyword evidence="7" id="KW-1185">Reference proteome</keyword>
<dbReference type="InterPro" id="IPR024146">
    <property type="entry name" value="Claspin"/>
</dbReference>
<feature type="region of interest" description="Disordered" evidence="5">
    <location>
        <begin position="990"/>
        <end position="1009"/>
    </location>
</feature>
<feature type="compositionally biased region" description="Basic and acidic residues" evidence="5">
    <location>
        <begin position="255"/>
        <end position="273"/>
    </location>
</feature>
<evidence type="ECO:0008006" key="8">
    <source>
        <dbReference type="Google" id="ProtNLM"/>
    </source>
</evidence>
<feature type="compositionally biased region" description="Acidic residues" evidence="5">
    <location>
        <begin position="640"/>
        <end position="674"/>
    </location>
</feature>
<accession>A0A212FIN4</accession>
<dbReference type="FunCoup" id="A0A212FIN4">
    <property type="interactions" value="641"/>
</dbReference>
<feature type="region of interest" description="Disordered" evidence="5">
    <location>
        <begin position="205"/>
        <end position="276"/>
    </location>
</feature>
<feature type="region of interest" description="Disordered" evidence="5">
    <location>
        <begin position="68"/>
        <end position="193"/>
    </location>
</feature>
<dbReference type="STRING" id="278856.A0A212FIN4"/>
<keyword evidence="2" id="KW-0597">Phosphoprotein</keyword>
<feature type="region of interest" description="Disordered" evidence="5">
    <location>
        <begin position="395"/>
        <end position="415"/>
    </location>
</feature>
<feature type="compositionally biased region" description="Acidic residues" evidence="5">
    <location>
        <begin position="1018"/>
        <end position="1036"/>
    </location>
</feature>
<keyword evidence="3" id="KW-0539">Nucleus</keyword>
<feature type="compositionally biased region" description="Basic residues" evidence="5">
    <location>
        <begin position="229"/>
        <end position="238"/>
    </location>
</feature>
<dbReference type="Proteomes" id="UP000007151">
    <property type="component" value="Unassembled WGS sequence"/>
</dbReference>
<evidence type="ECO:0000256" key="3">
    <source>
        <dbReference type="ARBA" id="ARBA00023242"/>
    </source>
</evidence>
<feature type="compositionally biased region" description="Acidic residues" evidence="5">
    <location>
        <begin position="969"/>
        <end position="982"/>
    </location>
</feature>
<keyword evidence="4" id="KW-0175">Coiled coil</keyword>
<dbReference type="GO" id="GO:0007095">
    <property type="term" value="P:mitotic G2 DNA damage checkpoint signaling"/>
    <property type="evidence" value="ECO:0007669"/>
    <property type="project" value="TreeGrafter"/>
</dbReference>
<evidence type="ECO:0000256" key="4">
    <source>
        <dbReference type="SAM" id="Coils"/>
    </source>
</evidence>
<evidence type="ECO:0000256" key="5">
    <source>
        <dbReference type="SAM" id="MobiDB-lite"/>
    </source>
</evidence>
<comment type="caution">
    <text evidence="6">The sequence shown here is derived from an EMBL/GenBank/DDBJ whole genome shotgun (WGS) entry which is preliminary data.</text>
</comment>
<proteinExistence type="predicted"/>
<feature type="region of interest" description="Disordered" evidence="5">
    <location>
        <begin position="1105"/>
        <end position="1131"/>
    </location>
</feature>
<feature type="compositionally biased region" description="Acidic residues" evidence="5">
    <location>
        <begin position="1105"/>
        <end position="1127"/>
    </location>
</feature>
<dbReference type="PANTHER" id="PTHR14396:SF10">
    <property type="entry name" value="CLASPIN"/>
    <property type="match status" value="1"/>
</dbReference>
<gene>
    <name evidence="6" type="ORF">KGM_211304</name>
</gene>
<feature type="region of interest" description="Disordered" evidence="5">
    <location>
        <begin position="580"/>
        <end position="702"/>
    </location>
</feature>
<feature type="compositionally biased region" description="Polar residues" evidence="5">
    <location>
        <begin position="81"/>
        <end position="100"/>
    </location>
</feature>
<feature type="compositionally biased region" description="Acidic residues" evidence="5">
    <location>
        <begin position="335"/>
        <end position="348"/>
    </location>
</feature>
<evidence type="ECO:0000313" key="6">
    <source>
        <dbReference type="EMBL" id="OWR53584.1"/>
    </source>
</evidence>
<feature type="region of interest" description="Disordered" evidence="5">
    <location>
        <begin position="1018"/>
        <end position="1037"/>
    </location>
</feature>
<protein>
    <recommendedName>
        <fullName evidence="8">Claspin</fullName>
    </recommendedName>
</protein>
<feature type="compositionally biased region" description="Basic and acidic residues" evidence="5">
    <location>
        <begin position="149"/>
        <end position="162"/>
    </location>
</feature>
<feature type="region of interest" description="Disordered" evidence="5">
    <location>
        <begin position="948"/>
        <end position="982"/>
    </location>
</feature>
<dbReference type="KEGG" id="dpl:KGM_211304"/>
<dbReference type="eggNOG" id="KOG4156">
    <property type="taxonomic scope" value="Eukaryota"/>
</dbReference>
<dbReference type="EMBL" id="AGBW02008360">
    <property type="protein sequence ID" value="OWR53584.1"/>
    <property type="molecule type" value="Genomic_DNA"/>
</dbReference>
<evidence type="ECO:0000256" key="2">
    <source>
        <dbReference type="ARBA" id="ARBA00022553"/>
    </source>
</evidence>
<evidence type="ECO:0000313" key="7">
    <source>
        <dbReference type="Proteomes" id="UP000007151"/>
    </source>
</evidence>
<dbReference type="GO" id="GO:0005634">
    <property type="term" value="C:nucleus"/>
    <property type="evidence" value="ECO:0007669"/>
    <property type="project" value="UniProtKB-SubCell"/>
</dbReference>
<evidence type="ECO:0000256" key="1">
    <source>
        <dbReference type="ARBA" id="ARBA00004123"/>
    </source>
</evidence>
<reference evidence="6 7" key="1">
    <citation type="journal article" date="2011" name="Cell">
        <title>The monarch butterfly genome yields insights into long-distance migration.</title>
        <authorList>
            <person name="Zhan S."/>
            <person name="Merlin C."/>
            <person name="Boore J.L."/>
            <person name="Reppert S.M."/>
        </authorList>
    </citation>
    <scope>NUCLEOTIDE SEQUENCE [LARGE SCALE GENOMIC DNA]</scope>
    <source>
        <strain evidence="6">F-2</strain>
    </source>
</reference>
<organism evidence="6 7">
    <name type="scientific">Danaus plexippus plexippus</name>
    <dbReference type="NCBI Taxonomy" id="278856"/>
    <lineage>
        <taxon>Eukaryota</taxon>
        <taxon>Metazoa</taxon>
        <taxon>Ecdysozoa</taxon>
        <taxon>Arthropoda</taxon>
        <taxon>Hexapoda</taxon>
        <taxon>Insecta</taxon>
        <taxon>Pterygota</taxon>
        <taxon>Neoptera</taxon>
        <taxon>Endopterygota</taxon>
        <taxon>Lepidoptera</taxon>
        <taxon>Glossata</taxon>
        <taxon>Ditrysia</taxon>
        <taxon>Papilionoidea</taxon>
        <taxon>Nymphalidae</taxon>
        <taxon>Danainae</taxon>
        <taxon>Danaini</taxon>
        <taxon>Danaina</taxon>
        <taxon>Danaus</taxon>
        <taxon>Danaus</taxon>
    </lineage>
</organism>
<feature type="compositionally biased region" description="Low complexity" evidence="5">
    <location>
        <begin position="239"/>
        <end position="250"/>
    </location>
</feature>
<comment type="subcellular location">
    <subcellularLocation>
        <location evidence="1">Nucleus</location>
    </subcellularLocation>
</comment>